<dbReference type="OrthoDB" id="9809781at2"/>
<dbReference type="STRING" id="1038014.SAMN04487910_0411"/>
<keyword evidence="2" id="KW-1185">Reference proteome</keyword>
<protein>
    <submittedName>
        <fullName evidence="1">Uncharacterized protein</fullName>
    </submittedName>
</protein>
<dbReference type="Proteomes" id="UP000198521">
    <property type="component" value="Unassembled WGS sequence"/>
</dbReference>
<organism evidence="1 2">
    <name type="scientific">Aquimarina amphilecti</name>
    <dbReference type="NCBI Taxonomy" id="1038014"/>
    <lineage>
        <taxon>Bacteria</taxon>
        <taxon>Pseudomonadati</taxon>
        <taxon>Bacteroidota</taxon>
        <taxon>Flavobacteriia</taxon>
        <taxon>Flavobacteriales</taxon>
        <taxon>Flavobacteriaceae</taxon>
        <taxon>Aquimarina</taxon>
    </lineage>
</organism>
<dbReference type="EMBL" id="FOAB01000001">
    <property type="protein sequence ID" value="SEK38925.1"/>
    <property type="molecule type" value="Genomic_DNA"/>
</dbReference>
<reference evidence="1 2" key="1">
    <citation type="submission" date="2016-10" db="EMBL/GenBank/DDBJ databases">
        <authorList>
            <person name="de Groot N.N."/>
        </authorList>
    </citation>
    <scope>NUCLEOTIDE SEQUENCE [LARGE SCALE GENOMIC DNA]</scope>
    <source>
        <strain evidence="1 2">DSM 25232</strain>
    </source>
</reference>
<proteinExistence type="predicted"/>
<dbReference type="RefSeq" id="WP_091404832.1">
    <property type="nucleotide sequence ID" value="NZ_FOAB01000001.1"/>
</dbReference>
<dbReference type="PROSITE" id="PS51257">
    <property type="entry name" value="PROKAR_LIPOPROTEIN"/>
    <property type="match status" value="1"/>
</dbReference>
<accession>A0A1H7GSU0</accession>
<gene>
    <name evidence="1" type="ORF">SAMN04487910_0411</name>
</gene>
<evidence type="ECO:0000313" key="2">
    <source>
        <dbReference type="Proteomes" id="UP000198521"/>
    </source>
</evidence>
<evidence type="ECO:0000313" key="1">
    <source>
        <dbReference type="EMBL" id="SEK38925.1"/>
    </source>
</evidence>
<dbReference type="AlphaFoldDB" id="A0A1H7GSU0"/>
<sequence>MMKSKIILVTTLFIAIVMISSCDKRNKTKQITSTDVEIAKDSILFSFSFVGCNIVQYGDWHNDSVTNGTISIMNNGEIQFISRGFDKGDPYYQDVPDNLMKVQDSTILSWSENKNPYLDN</sequence>
<name>A0A1H7GSU0_AQUAM</name>